<keyword evidence="2" id="KW-0812">Transmembrane</keyword>
<keyword evidence="2" id="KW-1133">Transmembrane helix</keyword>
<comment type="caution">
    <text evidence="3">The sequence shown here is derived from an EMBL/GenBank/DDBJ whole genome shotgun (WGS) entry which is preliminary data.</text>
</comment>
<dbReference type="Proteomes" id="UP000194873">
    <property type="component" value="Unassembled WGS sequence"/>
</dbReference>
<dbReference type="AlphaFoldDB" id="A0A243WHS7"/>
<evidence type="ECO:0000313" key="3">
    <source>
        <dbReference type="EMBL" id="OUJ75123.1"/>
    </source>
</evidence>
<dbReference type="EMBL" id="MTSE01000002">
    <property type="protein sequence ID" value="OUJ75123.1"/>
    <property type="molecule type" value="Genomic_DNA"/>
</dbReference>
<evidence type="ECO:0008006" key="5">
    <source>
        <dbReference type="Google" id="ProtNLM"/>
    </source>
</evidence>
<evidence type="ECO:0000256" key="2">
    <source>
        <dbReference type="SAM" id="Phobius"/>
    </source>
</evidence>
<keyword evidence="2" id="KW-0472">Membrane</keyword>
<evidence type="ECO:0000256" key="1">
    <source>
        <dbReference type="SAM" id="MobiDB-lite"/>
    </source>
</evidence>
<sequence>MEHLFRQKFAEAEVMPRRNVWEQIDHDLLVRQNESYRRRLVQQRWIAAACIMLVVAASTWAVRLNFSPKASLATVTEQGTNVTTSKQPTSTASGATQLAVAPATAPAGNAAPLLAATGRNQQVATTTEVEQIEKQAPSFGTASEGFASSGSTYGPHVGHSFVGSSGQMPMGLFTARQATAGGYAPSFATQEAAGGGLGLLPDFMATRVAGLLASMTGAHGALPDTLRKAALPAGPEMLAAQEVLPERPRTSGKRWRWSAAVAAASYNPNINFSRNSQSALATPQYSNSPTQNVGYTTQAAMYEQAANEYRQHLQAGAGFRGKLGAARPLSKRWELTTGVEVAQLAAMSQFTATTAAYSLATDAFTGGNATYRQQLTNNTGNFAQTNSSATHYRYTSAGVPVAVRYSSPKNGLSFYATLGAAVNVLLGSRTEVVGTTEATQKYSLNSSDSPYRKVLASVRAGAGARYRAADGQWSLLVGPEADLGMTTLNADPAQSFFKRSRPYSVGLATSVEFGGTKQTVINP</sequence>
<accession>A0A243WHS7</accession>
<feature type="transmembrane region" description="Helical" evidence="2">
    <location>
        <begin position="45"/>
        <end position="62"/>
    </location>
</feature>
<name>A0A243WHS7_9BACT</name>
<feature type="compositionally biased region" description="Polar residues" evidence="1">
    <location>
        <begin position="77"/>
        <end position="93"/>
    </location>
</feature>
<proteinExistence type="predicted"/>
<protein>
    <recommendedName>
        <fullName evidence="5">Outer membrane protein beta-barrel domain-containing protein</fullName>
    </recommendedName>
</protein>
<gene>
    <name evidence="3" type="ORF">BXP70_03605</name>
</gene>
<organism evidence="3 4">
    <name type="scientific">Hymenobacter crusticola</name>
    <dbReference type="NCBI Taxonomy" id="1770526"/>
    <lineage>
        <taxon>Bacteria</taxon>
        <taxon>Pseudomonadati</taxon>
        <taxon>Bacteroidota</taxon>
        <taxon>Cytophagia</taxon>
        <taxon>Cytophagales</taxon>
        <taxon>Hymenobacteraceae</taxon>
        <taxon>Hymenobacter</taxon>
    </lineage>
</organism>
<evidence type="ECO:0000313" key="4">
    <source>
        <dbReference type="Proteomes" id="UP000194873"/>
    </source>
</evidence>
<feature type="region of interest" description="Disordered" evidence="1">
    <location>
        <begin position="77"/>
        <end position="96"/>
    </location>
</feature>
<keyword evidence="4" id="KW-1185">Reference proteome</keyword>
<reference evidence="3 4" key="1">
    <citation type="submission" date="2017-01" db="EMBL/GenBank/DDBJ databases">
        <title>A new Hymenobacter.</title>
        <authorList>
            <person name="Liang Y."/>
            <person name="Feng F."/>
        </authorList>
    </citation>
    <scope>NUCLEOTIDE SEQUENCE [LARGE SCALE GENOMIC DNA]</scope>
    <source>
        <strain evidence="3">MIMBbqt21</strain>
    </source>
</reference>